<organism evidence="1 2">
    <name type="scientific">Nesidiocoris tenuis</name>
    <dbReference type="NCBI Taxonomy" id="355587"/>
    <lineage>
        <taxon>Eukaryota</taxon>
        <taxon>Metazoa</taxon>
        <taxon>Ecdysozoa</taxon>
        <taxon>Arthropoda</taxon>
        <taxon>Hexapoda</taxon>
        <taxon>Insecta</taxon>
        <taxon>Pterygota</taxon>
        <taxon>Neoptera</taxon>
        <taxon>Paraneoptera</taxon>
        <taxon>Hemiptera</taxon>
        <taxon>Heteroptera</taxon>
        <taxon>Panheteroptera</taxon>
        <taxon>Cimicomorpha</taxon>
        <taxon>Miridae</taxon>
        <taxon>Dicyphina</taxon>
        <taxon>Nesidiocoris</taxon>
    </lineage>
</organism>
<gene>
    <name evidence="1" type="ORF">NTJ_13310</name>
</gene>
<dbReference type="EMBL" id="AP028919">
    <property type="protein sequence ID" value="BET00494.1"/>
    <property type="molecule type" value="Genomic_DNA"/>
</dbReference>
<evidence type="ECO:0000313" key="1">
    <source>
        <dbReference type="EMBL" id="BET00494.1"/>
    </source>
</evidence>
<reference evidence="1 2" key="1">
    <citation type="submission" date="2023-09" db="EMBL/GenBank/DDBJ databases">
        <title>Nesidiocoris tenuis whole genome shotgun sequence.</title>
        <authorList>
            <person name="Shibata T."/>
            <person name="Shimoda M."/>
            <person name="Kobayashi T."/>
            <person name="Uehara T."/>
        </authorList>
    </citation>
    <scope>NUCLEOTIDE SEQUENCE [LARGE SCALE GENOMIC DNA]</scope>
    <source>
        <strain evidence="1 2">Japan</strain>
    </source>
</reference>
<accession>A0ABN7B8C8</accession>
<dbReference type="Proteomes" id="UP001307889">
    <property type="component" value="Chromosome 11"/>
</dbReference>
<evidence type="ECO:0000313" key="2">
    <source>
        <dbReference type="Proteomes" id="UP001307889"/>
    </source>
</evidence>
<name>A0ABN7B8C8_9HEMI</name>
<proteinExistence type="predicted"/>
<keyword evidence="2" id="KW-1185">Reference proteome</keyword>
<protein>
    <submittedName>
        <fullName evidence="1">Uncharacterized protein</fullName>
    </submittedName>
</protein>
<sequence length="99" mass="10894">MISNNIKRSKFINCKPRSKGRYDFFNLLFKKSKQPLESQAGALSPIRASSSAVSASGLRISANFRAKLPQDFLLRVAAEEDQADESARAHDSPSLLAII</sequence>